<proteinExistence type="inferred from homology"/>
<keyword evidence="6" id="KW-1185">Reference proteome</keyword>
<feature type="region of interest" description="Disordered" evidence="4">
    <location>
        <begin position="126"/>
        <end position="160"/>
    </location>
</feature>
<evidence type="ECO:0000256" key="3">
    <source>
        <dbReference type="ARBA" id="ARBA00023043"/>
    </source>
</evidence>
<dbReference type="Gene3D" id="1.25.40.20">
    <property type="entry name" value="Ankyrin repeat-containing domain"/>
    <property type="match status" value="1"/>
</dbReference>
<evidence type="ECO:0000256" key="4">
    <source>
        <dbReference type="SAM" id="MobiDB-lite"/>
    </source>
</evidence>
<dbReference type="OrthoDB" id="539213at2759"/>
<dbReference type="EMBL" id="SRMA01026569">
    <property type="protein sequence ID" value="TRY82229.1"/>
    <property type="molecule type" value="Genomic_DNA"/>
</dbReference>
<feature type="compositionally biased region" description="Low complexity" evidence="4">
    <location>
        <begin position="209"/>
        <end position="220"/>
    </location>
</feature>
<dbReference type="InterPro" id="IPR036770">
    <property type="entry name" value="Ankyrin_rpt-contain_sf"/>
</dbReference>
<gene>
    <name evidence="5" type="ORF">DNTS_023869</name>
</gene>
<feature type="region of interest" description="Disordered" evidence="4">
    <location>
        <begin position="190"/>
        <end position="257"/>
    </location>
</feature>
<dbReference type="PANTHER" id="PTHR24156">
    <property type="entry name" value="ANK_REP_REGION DOMAIN-CONTAINING PROTEIN"/>
    <property type="match status" value="1"/>
</dbReference>
<dbReference type="AlphaFoldDB" id="A0A553PX17"/>
<dbReference type="InterPro" id="IPR042637">
    <property type="entry name" value="AN34A/B/C"/>
</dbReference>
<evidence type="ECO:0000256" key="1">
    <source>
        <dbReference type="ARBA" id="ARBA00010029"/>
    </source>
</evidence>
<dbReference type="Proteomes" id="UP000316079">
    <property type="component" value="Unassembled WGS sequence"/>
</dbReference>
<dbReference type="SUPFAM" id="SSF48403">
    <property type="entry name" value="Ankyrin repeat"/>
    <property type="match status" value="1"/>
</dbReference>
<dbReference type="PANTHER" id="PTHR24156:SF7">
    <property type="entry name" value="ANKYRIN REPEAT DOMAIN-CONTAINING PROTEIN 34B-LIKE"/>
    <property type="match status" value="1"/>
</dbReference>
<protein>
    <submittedName>
        <fullName evidence="5">Uncharacterized protein</fullName>
    </submittedName>
</protein>
<organism evidence="5 6">
    <name type="scientific">Danionella cerebrum</name>
    <dbReference type="NCBI Taxonomy" id="2873325"/>
    <lineage>
        <taxon>Eukaryota</taxon>
        <taxon>Metazoa</taxon>
        <taxon>Chordata</taxon>
        <taxon>Craniata</taxon>
        <taxon>Vertebrata</taxon>
        <taxon>Euteleostomi</taxon>
        <taxon>Actinopterygii</taxon>
        <taxon>Neopterygii</taxon>
        <taxon>Teleostei</taxon>
        <taxon>Ostariophysi</taxon>
        <taxon>Cypriniformes</taxon>
        <taxon>Danionidae</taxon>
        <taxon>Danioninae</taxon>
        <taxon>Danionella</taxon>
    </lineage>
</organism>
<accession>A0A553PX17</accession>
<reference evidence="5 6" key="1">
    <citation type="journal article" date="2019" name="Sci. Data">
        <title>Hybrid genome assembly and annotation of Danionella translucida.</title>
        <authorList>
            <person name="Kadobianskyi M."/>
            <person name="Schulze L."/>
            <person name="Schuelke M."/>
            <person name="Judkewitz B."/>
        </authorList>
    </citation>
    <scope>NUCLEOTIDE SEQUENCE [LARGE SCALE GENOMIC DNA]</scope>
    <source>
        <strain evidence="5 6">Bolton</strain>
    </source>
</reference>
<evidence type="ECO:0000256" key="2">
    <source>
        <dbReference type="ARBA" id="ARBA00022737"/>
    </source>
</evidence>
<sequence length="286" mass="31202">MQLIQLLLSHDADPNVQDKFGRSALMYACMERAGSSVASALISAGADPGLEDYSGASALVYAVNAHKQDTLTVLVDSCKAQGRDVIIIATDVSGDGRTVTREFLNAPPSPESSPVSCMSPSDIELRTNSPGSDGDNIFSFQKAGEMSPVTARRSRTRQRSEPWLAIQDLEDLHRTGGENIEEGLSRRECSQINRSKAPETWRSGRRSTLPDLLPLPALKLTGSGDAEQGLSRSWFLSPPDRLQNTRKPRELPPLLSSARDSHLSALRHRAMRTPSAQPQQTRSLEE</sequence>
<comment type="similarity">
    <text evidence="1">Belongs to the ANKRD34 family.</text>
</comment>
<keyword evidence="3" id="KW-0040">ANK repeat</keyword>
<keyword evidence="2" id="KW-0677">Repeat</keyword>
<name>A0A553PX17_9TELE</name>
<dbReference type="Pfam" id="PF12796">
    <property type="entry name" value="Ank_2"/>
    <property type="match status" value="1"/>
</dbReference>
<dbReference type="InterPro" id="IPR002110">
    <property type="entry name" value="Ankyrin_rpt"/>
</dbReference>
<comment type="caution">
    <text evidence="5">The sequence shown here is derived from an EMBL/GenBank/DDBJ whole genome shotgun (WGS) entry which is preliminary data.</text>
</comment>
<evidence type="ECO:0000313" key="5">
    <source>
        <dbReference type="EMBL" id="TRY82229.1"/>
    </source>
</evidence>
<evidence type="ECO:0000313" key="6">
    <source>
        <dbReference type="Proteomes" id="UP000316079"/>
    </source>
</evidence>